<name>A0A7S9SV12_9VIRU</name>
<accession>A0A7S9SV12</accession>
<protein>
    <submittedName>
        <fullName evidence="2">Uncharacterized protein</fullName>
    </submittedName>
</protein>
<keyword evidence="1" id="KW-0812">Transmembrane</keyword>
<reference evidence="2" key="1">
    <citation type="submission" date="2020-08" db="EMBL/GenBank/DDBJ databases">
        <title>Bridging the membrane lipid divide: bacteria of the FCB group superphylum have the potential to synthesize archaeal ether lipids.</title>
        <authorList>
            <person name="Villanueva L."/>
            <person name="von Meijenfeldt F.A.B."/>
            <person name="Westbye A.B."/>
            <person name="Yadav S."/>
            <person name="Hopmans E.C."/>
            <person name="Dutilh B.E."/>
            <person name="Sinninghe Damste J.S."/>
        </authorList>
    </citation>
    <scope>NUCLEOTIDE SEQUENCE</scope>
    <source>
        <strain evidence="2">NIOZ-UU159</strain>
    </source>
</reference>
<evidence type="ECO:0000313" key="2">
    <source>
        <dbReference type="EMBL" id="QPI16848.1"/>
    </source>
</evidence>
<organism evidence="2">
    <name type="scientific">Virus NIOZ-UU159</name>
    <dbReference type="NCBI Taxonomy" id="2763270"/>
    <lineage>
        <taxon>Viruses</taxon>
    </lineage>
</organism>
<evidence type="ECO:0000256" key="1">
    <source>
        <dbReference type="SAM" id="Phobius"/>
    </source>
</evidence>
<dbReference type="EMBL" id="MW030608">
    <property type="protein sequence ID" value="QPI16848.1"/>
    <property type="molecule type" value="Genomic_DNA"/>
</dbReference>
<sequence>MANEKFVSQNQNDEVIKETFTLFGYSLLSVVVVIALLWGYNTGENMYLFIIIYSIIIILYTVIIISLVVMNKKKYDLTSYTILFGTTIFTIFLTFFIGVFFVYKYFNSASFKKNSDQIINYSYKY</sequence>
<keyword evidence="1" id="KW-1133">Transmembrane helix</keyword>
<feature type="transmembrane region" description="Helical" evidence="1">
    <location>
        <begin position="46"/>
        <end position="70"/>
    </location>
</feature>
<gene>
    <name evidence="2" type="ORF">NIOZUU159_00345</name>
</gene>
<feature type="transmembrane region" description="Helical" evidence="1">
    <location>
        <begin position="20"/>
        <end position="40"/>
    </location>
</feature>
<feature type="transmembrane region" description="Helical" evidence="1">
    <location>
        <begin position="82"/>
        <end position="103"/>
    </location>
</feature>
<keyword evidence="1" id="KW-0472">Membrane</keyword>
<proteinExistence type="predicted"/>